<dbReference type="EMBL" id="MNCJ02000318">
    <property type="protein sequence ID" value="KAF5816621.1"/>
    <property type="molecule type" value="Genomic_DNA"/>
</dbReference>
<reference evidence="1 3" key="1">
    <citation type="journal article" date="2017" name="Nature">
        <title>The sunflower genome provides insights into oil metabolism, flowering and Asterid evolution.</title>
        <authorList>
            <person name="Badouin H."/>
            <person name="Gouzy J."/>
            <person name="Grassa C.J."/>
            <person name="Murat F."/>
            <person name="Staton S.E."/>
            <person name="Cottret L."/>
            <person name="Lelandais-Briere C."/>
            <person name="Owens G.L."/>
            <person name="Carrere S."/>
            <person name="Mayjonade B."/>
            <person name="Legrand L."/>
            <person name="Gill N."/>
            <person name="Kane N.C."/>
            <person name="Bowers J.E."/>
            <person name="Hubner S."/>
            <person name="Bellec A."/>
            <person name="Berard A."/>
            <person name="Berges H."/>
            <person name="Blanchet N."/>
            <person name="Boniface M.C."/>
            <person name="Brunel D."/>
            <person name="Catrice O."/>
            <person name="Chaidir N."/>
            <person name="Claudel C."/>
            <person name="Donnadieu C."/>
            <person name="Faraut T."/>
            <person name="Fievet G."/>
            <person name="Helmstetter N."/>
            <person name="King M."/>
            <person name="Knapp S.J."/>
            <person name="Lai Z."/>
            <person name="Le Paslier M.C."/>
            <person name="Lippi Y."/>
            <person name="Lorenzon L."/>
            <person name="Mandel J.R."/>
            <person name="Marage G."/>
            <person name="Marchand G."/>
            <person name="Marquand E."/>
            <person name="Bret-Mestries E."/>
            <person name="Morien E."/>
            <person name="Nambeesan S."/>
            <person name="Nguyen T."/>
            <person name="Pegot-Espagnet P."/>
            <person name="Pouilly N."/>
            <person name="Raftis F."/>
            <person name="Sallet E."/>
            <person name="Schiex T."/>
            <person name="Thomas J."/>
            <person name="Vandecasteele C."/>
            <person name="Vares D."/>
            <person name="Vear F."/>
            <person name="Vautrin S."/>
            <person name="Crespi M."/>
            <person name="Mangin B."/>
            <person name="Burke J.M."/>
            <person name="Salse J."/>
            <person name="Munos S."/>
            <person name="Vincourt P."/>
            <person name="Rieseberg L.H."/>
            <person name="Langlade N.B."/>
        </authorList>
    </citation>
    <scope>NUCLEOTIDE SEQUENCE [LARGE SCALE GENOMIC DNA]</scope>
    <source>
        <strain evidence="3">cv. SF193</strain>
        <tissue evidence="1">Leaves</tissue>
    </source>
</reference>
<evidence type="ECO:0000313" key="3">
    <source>
        <dbReference type="Proteomes" id="UP000215914"/>
    </source>
</evidence>
<sequence>MIRRNRLVPRPRVTTLTKIRINKLFERLFGPFCTHSYPGLCKLLLESVHRWRLVELRQRDSLHLFVIRVQQPKQYVLLEIAHAPEVTPGNCSV</sequence>
<gene>
    <name evidence="2" type="ORF">HannXRQ_Chr03g0092211</name>
    <name evidence="1" type="ORF">HanXRQr2_Chr03g0136261</name>
</gene>
<keyword evidence="3" id="KW-1185">Reference proteome</keyword>
<protein>
    <submittedName>
        <fullName evidence="2">Uncharacterized protein</fullName>
    </submittedName>
</protein>
<dbReference type="InParanoid" id="A0A251VDF7"/>
<reference evidence="2" key="2">
    <citation type="submission" date="2017-02" db="EMBL/GenBank/DDBJ databases">
        <title>Sunflower complete genome.</title>
        <authorList>
            <person name="Langlade N."/>
            <person name="Munos S."/>
        </authorList>
    </citation>
    <scope>NUCLEOTIDE SEQUENCE [LARGE SCALE GENOMIC DNA]</scope>
    <source>
        <tissue evidence="2">Leaves</tissue>
    </source>
</reference>
<evidence type="ECO:0000313" key="1">
    <source>
        <dbReference type="EMBL" id="KAF5816621.1"/>
    </source>
</evidence>
<proteinExistence type="predicted"/>
<dbReference type="Proteomes" id="UP000215914">
    <property type="component" value="Chromosome 3"/>
</dbReference>
<evidence type="ECO:0000313" key="2">
    <source>
        <dbReference type="EMBL" id="OTG32952.1"/>
    </source>
</evidence>
<name>A0A251VDF7_HELAN</name>
<reference evidence="1" key="3">
    <citation type="submission" date="2020-06" db="EMBL/GenBank/DDBJ databases">
        <title>Helianthus annuus Genome sequencing and assembly Release 2.</title>
        <authorList>
            <person name="Gouzy J."/>
            <person name="Langlade N."/>
            <person name="Munos S."/>
        </authorList>
    </citation>
    <scope>NUCLEOTIDE SEQUENCE</scope>
    <source>
        <tissue evidence="1">Leaves</tissue>
    </source>
</reference>
<accession>A0A251VDF7</accession>
<dbReference type="AlphaFoldDB" id="A0A251VDF7"/>
<dbReference type="Gramene" id="mRNA:HanXRQr2_Chr03g0136261">
    <property type="protein sequence ID" value="mRNA:HanXRQr2_Chr03g0136261"/>
    <property type="gene ID" value="HanXRQr2_Chr03g0136261"/>
</dbReference>
<dbReference type="EMBL" id="CM007892">
    <property type="protein sequence ID" value="OTG32952.1"/>
    <property type="molecule type" value="Genomic_DNA"/>
</dbReference>
<organism evidence="2 3">
    <name type="scientific">Helianthus annuus</name>
    <name type="common">Common sunflower</name>
    <dbReference type="NCBI Taxonomy" id="4232"/>
    <lineage>
        <taxon>Eukaryota</taxon>
        <taxon>Viridiplantae</taxon>
        <taxon>Streptophyta</taxon>
        <taxon>Embryophyta</taxon>
        <taxon>Tracheophyta</taxon>
        <taxon>Spermatophyta</taxon>
        <taxon>Magnoliopsida</taxon>
        <taxon>eudicotyledons</taxon>
        <taxon>Gunneridae</taxon>
        <taxon>Pentapetalae</taxon>
        <taxon>asterids</taxon>
        <taxon>campanulids</taxon>
        <taxon>Asterales</taxon>
        <taxon>Asteraceae</taxon>
        <taxon>Asteroideae</taxon>
        <taxon>Heliantheae alliance</taxon>
        <taxon>Heliantheae</taxon>
        <taxon>Helianthus</taxon>
    </lineage>
</organism>